<evidence type="ECO:0000313" key="2">
    <source>
        <dbReference type="Proteomes" id="UP001066276"/>
    </source>
</evidence>
<gene>
    <name evidence="1" type="ORF">NDU88_004252</name>
</gene>
<proteinExistence type="predicted"/>
<protein>
    <submittedName>
        <fullName evidence="1">Uncharacterized protein</fullName>
    </submittedName>
</protein>
<evidence type="ECO:0000313" key="1">
    <source>
        <dbReference type="EMBL" id="KAJ1106854.1"/>
    </source>
</evidence>
<dbReference type="Proteomes" id="UP001066276">
    <property type="component" value="Chromosome 9"/>
</dbReference>
<organism evidence="1 2">
    <name type="scientific">Pleurodeles waltl</name>
    <name type="common">Iberian ribbed newt</name>
    <dbReference type="NCBI Taxonomy" id="8319"/>
    <lineage>
        <taxon>Eukaryota</taxon>
        <taxon>Metazoa</taxon>
        <taxon>Chordata</taxon>
        <taxon>Craniata</taxon>
        <taxon>Vertebrata</taxon>
        <taxon>Euteleostomi</taxon>
        <taxon>Amphibia</taxon>
        <taxon>Batrachia</taxon>
        <taxon>Caudata</taxon>
        <taxon>Salamandroidea</taxon>
        <taxon>Salamandridae</taxon>
        <taxon>Pleurodelinae</taxon>
        <taxon>Pleurodeles</taxon>
    </lineage>
</organism>
<dbReference type="EMBL" id="JANPWB010000013">
    <property type="protein sequence ID" value="KAJ1106854.1"/>
    <property type="molecule type" value="Genomic_DNA"/>
</dbReference>
<accession>A0AAV7MUY2</accession>
<name>A0AAV7MUY2_PLEWA</name>
<comment type="caution">
    <text evidence="1">The sequence shown here is derived from an EMBL/GenBank/DDBJ whole genome shotgun (WGS) entry which is preliminary data.</text>
</comment>
<sequence length="98" mass="10030">MDHASLPGLAGQAWIGLISGDRTGECCGGRPLFISSYFAPRSGTGDPGAASPARAINTLSPRSCGAYSAAVSGRGRPREHRQELDLEAGTSCLSLPVS</sequence>
<reference evidence="1" key="1">
    <citation type="journal article" date="2022" name="bioRxiv">
        <title>Sequencing and chromosome-scale assembly of the giantPleurodeles waltlgenome.</title>
        <authorList>
            <person name="Brown T."/>
            <person name="Elewa A."/>
            <person name="Iarovenko S."/>
            <person name="Subramanian E."/>
            <person name="Araus A.J."/>
            <person name="Petzold A."/>
            <person name="Susuki M."/>
            <person name="Suzuki K.-i.T."/>
            <person name="Hayashi T."/>
            <person name="Toyoda A."/>
            <person name="Oliveira C."/>
            <person name="Osipova E."/>
            <person name="Leigh N.D."/>
            <person name="Simon A."/>
            <person name="Yun M.H."/>
        </authorList>
    </citation>
    <scope>NUCLEOTIDE SEQUENCE</scope>
    <source>
        <strain evidence="1">20211129_DDA</strain>
        <tissue evidence="1">Liver</tissue>
    </source>
</reference>
<keyword evidence="2" id="KW-1185">Reference proteome</keyword>
<dbReference type="AlphaFoldDB" id="A0AAV7MUY2"/>